<feature type="non-terminal residue" evidence="1">
    <location>
        <position position="1"/>
    </location>
</feature>
<protein>
    <submittedName>
        <fullName evidence="1">Uncharacterized protein</fullName>
    </submittedName>
</protein>
<dbReference type="EMBL" id="BART01037919">
    <property type="protein sequence ID" value="GAH12318.1"/>
    <property type="molecule type" value="Genomic_DNA"/>
</dbReference>
<sequence>AGRGADLFIIDDPHSEQDAKQNRADVFLPAWEWFQSGPIQRLMPGGAIIVVMTRWSKLDLTGQIMDQMTKNDEAEPWEIVEFPAILTDKKGQERALWPEFWELEELQQKRSVLDIRYWNAQYLQNPTSEEGALIKREWWNIWE</sequence>
<gene>
    <name evidence="1" type="ORF">S01H4_63179</name>
</gene>
<dbReference type="AlphaFoldDB" id="X1EUK0"/>
<proteinExistence type="predicted"/>
<reference evidence="1" key="1">
    <citation type="journal article" date="2014" name="Front. Microbiol.">
        <title>High frequency of phylogenetically diverse reductive dehalogenase-homologous genes in deep subseafloor sedimentary metagenomes.</title>
        <authorList>
            <person name="Kawai M."/>
            <person name="Futagami T."/>
            <person name="Toyoda A."/>
            <person name="Takaki Y."/>
            <person name="Nishi S."/>
            <person name="Hori S."/>
            <person name="Arai W."/>
            <person name="Tsubouchi T."/>
            <person name="Morono Y."/>
            <person name="Uchiyama I."/>
            <person name="Ito T."/>
            <person name="Fujiyama A."/>
            <person name="Inagaki F."/>
            <person name="Takami H."/>
        </authorList>
    </citation>
    <scope>NUCLEOTIDE SEQUENCE</scope>
    <source>
        <strain evidence="1">Expedition CK06-06</strain>
    </source>
</reference>
<name>X1EUK0_9ZZZZ</name>
<organism evidence="1">
    <name type="scientific">marine sediment metagenome</name>
    <dbReference type="NCBI Taxonomy" id="412755"/>
    <lineage>
        <taxon>unclassified sequences</taxon>
        <taxon>metagenomes</taxon>
        <taxon>ecological metagenomes</taxon>
    </lineage>
</organism>
<comment type="caution">
    <text evidence="1">The sequence shown here is derived from an EMBL/GenBank/DDBJ whole genome shotgun (WGS) entry which is preliminary data.</text>
</comment>
<feature type="non-terminal residue" evidence="1">
    <location>
        <position position="143"/>
    </location>
</feature>
<accession>X1EUK0</accession>
<evidence type="ECO:0000313" key="1">
    <source>
        <dbReference type="EMBL" id="GAH12318.1"/>
    </source>
</evidence>